<gene>
    <name evidence="1" type="ORF">DEU51_105169</name>
</gene>
<comment type="caution">
    <text evidence="1">The sequence shown here is derived from an EMBL/GenBank/DDBJ whole genome shotgun (WGS) entry which is preliminary data.</text>
</comment>
<dbReference type="Proteomes" id="UP000255365">
    <property type="component" value="Unassembled WGS sequence"/>
</dbReference>
<accession>A0A370SNY0</accession>
<sequence>MSRVSLGLTLFGVLESASAGAEATSFSPVKNVEVMLEVSGPKVTVQVDARESRTIDFSAEKSLHVAIDDFNFDGMKDFSVWQIDDGMGTYTIHRIFIYRPKTADFEEVQPDCGDGFVNLRVDKKRKVLLSTYWGMNGPQSCVTRFHKR</sequence>
<dbReference type="InterPro" id="IPR058087">
    <property type="entry name" value="XAC2610_dom"/>
</dbReference>
<proteinExistence type="predicted"/>
<protein>
    <submittedName>
        <fullName evidence="1">Uncharacterized protein</fullName>
    </submittedName>
</protein>
<evidence type="ECO:0000313" key="2">
    <source>
        <dbReference type="Proteomes" id="UP000255365"/>
    </source>
</evidence>
<dbReference type="AlphaFoldDB" id="A0A370SNY0"/>
<dbReference type="NCBIfam" id="NF047539">
    <property type="entry name" value="XAC2610_fam"/>
    <property type="match status" value="1"/>
</dbReference>
<dbReference type="EMBL" id="QRAV01000005">
    <property type="protein sequence ID" value="RDL21458.1"/>
    <property type="molecule type" value="Genomic_DNA"/>
</dbReference>
<reference evidence="1 2" key="1">
    <citation type="submission" date="2018-07" db="EMBL/GenBank/DDBJ databases">
        <title>Genome sequencing of rice bacterial endophytes.</title>
        <authorList>
            <person name="Venturi V."/>
        </authorList>
    </citation>
    <scope>NUCLEOTIDE SEQUENCE [LARGE SCALE GENOMIC DNA]</scope>
    <source>
        <strain evidence="1 2">E2333</strain>
    </source>
</reference>
<evidence type="ECO:0000313" key="1">
    <source>
        <dbReference type="EMBL" id="RDL21458.1"/>
    </source>
</evidence>
<organism evidence="1 2">
    <name type="scientific">Pseudomonas jessenii</name>
    <dbReference type="NCBI Taxonomy" id="77298"/>
    <lineage>
        <taxon>Bacteria</taxon>
        <taxon>Pseudomonadati</taxon>
        <taxon>Pseudomonadota</taxon>
        <taxon>Gammaproteobacteria</taxon>
        <taxon>Pseudomonadales</taxon>
        <taxon>Pseudomonadaceae</taxon>
        <taxon>Pseudomonas</taxon>
    </lineage>
</organism>
<name>A0A370SNY0_PSEJE</name>